<comment type="caution">
    <text evidence="3">The sequence shown here is derived from an EMBL/GenBank/DDBJ whole genome shotgun (WGS) entry which is preliminary data.</text>
</comment>
<keyword evidence="1" id="KW-0808">Transferase</keyword>
<dbReference type="InterPro" id="IPR036890">
    <property type="entry name" value="HATPase_C_sf"/>
</dbReference>
<accession>A0A437P477</accession>
<keyword evidence="4" id="KW-1185">Reference proteome</keyword>
<dbReference type="OrthoDB" id="3214274at2"/>
<dbReference type="RefSeq" id="WP_127832504.1">
    <property type="nucleotide sequence ID" value="NZ_RZYA01000025.1"/>
</dbReference>
<dbReference type="GO" id="GO:0004674">
    <property type="term" value="F:protein serine/threonine kinase activity"/>
    <property type="evidence" value="ECO:0007669"/>
    <property type="project" value="UniProtKB-KW"/>
</dbReference>
<dbReference type="InterPro" id="IPR003594">
    <property type="entry name" value="HATPase_dom"/>
</dbReference>
<dbReference type="Gene3D" id="3.30.565.10">
    <property type="entry name" value="Histidine kinase-like ATPase, C-terminal domain"/>
    <property type="match status" value="1"/>
</dbReference>
<keyword evidence="1" id="KW-0418">Kinase</keyword>
<evidence type="ECO:0000313" key="4">
    <source>
        <dbReference type="Proteomes" id="UP000283128"/>
    </source>
</evidence>
<dbReference type="Proteomes" id="UP000283128">
    <property type="component" value="Unassembled WGS sequence"/>
</dbReference>
<keyword evidence="1" id="KW-0723">Serine/threonine-protein kinase</keyword>
<sequence length="153" mass="16270">MATVSPPPWTYALHLPHDPRAPGIARAALRVILDAHGLADLRDDAELLASELLTNAHLHTTGAYGLRLAPRSPGGVRVSVWDSDPEIPPGFHVGENAPRSAESGRGLHLVRACADAWGAYSLGATHRGKLLWAECRNEPTGSTPAVSPHPHLN</sequence>
<proteinExistence type="predicted"/>
<evidence type="ECO:0000256" key="1">
    <source>
        <dbReference type="ARBA" id="ARBA00022527"/>
    </source>
</evidence>
<dbReference type="PANTHER" id="PTHR35526">
    <property type="entry name" value="ANTI-SIGMA-F FACTOR RSBW-RELATED"/>
    <property type="match status" value="1"/>
</dbReference>
<dbReference type="EMBL" id="RZYA01000025">
    <property type="protein sequence ID" value="RVU17060.1"/>
    <property type="molecule type" value="Genomic_DNA"/>
</dbReference>
<reference evidence="3 4" key="1">
    <citation type="submission" date="2019-01" db="EMBL/GenBank/DDBJ databases">
        <title>Genome sequences of Streptomyces and Rhizobium isolates collected from root and soil.</title>
        <authorList>
            <person name="Chhettri S."/>
            <person name="Sevigny J.L."/>
            <person name="Sen A."/>
            <person name="Ennis N."/>
            <person name="Tisa L."/>
        </authorList>
    </citation>
    <scope>NUCLEOTIDE SEQUENCE [LARGE SCALE GENOMIC DNA]</scope>
    <source>
        <strain evidence="3 4">San01</strain>
    </source>
</reference>
<dbReference type="GO" id="GO:0005524">
    <property type="term" value="F:ATP binding"/>
    <property type="evidence" value="ECO:0007669"/>
    <property type="project" value="UniProtKB-KW"/>
</dbReference>
<keyword evidence="3" id="KW-0547">Nucleotide-binding</keyword>
<evidence type="ECO:0000313" key="3">
    <source>
        <dbReference type="EMBL" id="RVU17060.1"/>
    </source>
</evidence>
<feature type="domain" description="Histidine kinase/HSP90-like ATPase" evidence="2">
    <location>
        <begin position="17"/>
        <end position="120"/>
    </location>
</feature>
<gene>
    <name evidence="3" type="ORF">EOT10_35540</name>
</gene>
<dbReference type="AlphaFoldDB" id="A0A437P477"/>
<evidence type="ECO:0000259" key="2">
    <source>
        <dbReference type="Pfam" id="PF13581"/>
    </source>
</evidence>
<organism evidence="3 4">
    <name type="scientific">Streptomyces antnestii</name>
    <dbReference type="NCBI Taxonomy" id="2494256"/>
    <lineage>
        <taxon>Bacteria</taxon>
        <taxon>Bacillati</taxon>
        <taxon>Actinomycetota</taxon>
        <taxon>Actinomycetes</taxon>
        <taxon>Kitasatosporales</taxon>
        <taxon>Streptomycetaceae</taxon>
        <taxon>Streptomyces</taxon>
    </lineage>
</organism>
<protein>
    <submittedName>
        <fullName evidence="3">ATP-binding protein</fullName>
    </submittedName>
</protein>
<dbReference type="CDD" id="cd16936">
    <property type="entry name" value="HATPase_RsbW-like"/>
    <property type="match status" value="1"/>
</dbReference>
<dbReference type="Pfam" id="PF13581">
    <property type="entry name" value="HATPase_c_2"/>
    <property type="match status" value="1"/>
</dbReference>
<keyword evidence="3" id="KW-0067">ATP-binding</keyword>
<name>A0A437P477_9ACTN</name>
<dbReference type="InterPro" id="IPR050267">
    <property type="entry name" value="Anti-sigma-factor_SerPK"/>
</dbReference>
<dbReference type="SUPFAM" id="SSF55874">
    <property type="entry name" value="ATPase domain of HSP90 chaperone/DNA topoisomerase II/histidine kinase"/>
    <property type="match status" value="1"/>
</dbReference>
<dbReference type="PANTHER" id="PTHR35526:SF3">
    <property type="entry name" value="ANTI-SIGMA-F FACTOR RSBW"/>
    <property type="match status" value="1"/>
</dbReference>